<dbReference type="InterPro" id="IPR003960">
    <property type="entry name" value="ATPase_AAA_CS"/>
</dbReference>
<dbReference type="GeneID" id="78447655"/>
<dbReference type="InterPro" id="IPR050304">
    <property type="entry name" value="MT-severing_AAA_ATPase"/>
</dbReference>
<keyword evidence="1" id="KW-0067">ATP-binding</keyword>
<dbReference type="PhylomeDB" id="Q5JE76"/>
<dbReference type="Gene3D" id="1.10.8.60">
    <property type="match status" value="1"/>
</dbReference>
<protein>
    <submittedName>
        <fullName evidence="3">ATPase, AAA superfamily</fullName>
    </submittedName>
</protein>
<dbReference type="STRING" id="69014.TK1139"/>
<proteinExistence type="inferred from homology"/>
<dbReference type="AlphaFoldDB" id="Q5JE76"/>
<dbReference type="InParanoid" id="Q5JE76"/>
<feature type="domain" description="AAA+ ATPase" evidence="2">
    <location>
        <begin position="122"/>
        <end position="258"/>
    </location>
</feature>
<dbReference type="SMART" id="SM00382">
    <property type="entry name" value="AAA"/>
    <property type="match status" value="1"/>
</dbReference>
<accession>Q5JE76</accession>
<dbReference type="SUPFAM" id="SSF52540">
    <property type="entry name" value="P-loop containing nucleoside triphosphate hydrolases"/>
    <property type="match status" value="1"/>
</dbReference>
<organism evidence="3 4">
    <name type="scientific">Thermococcus kodakarensis (strain ATCC BAA-918 / JCM 12380 / KOD1)</name>
    <name type="common">Pyrococcus kodakaraensis (strain KOD1)</name>
    <dbReference type="NCBI Taxonomy" id="69014"/>
    <lineage>
        <taxon>Archaea</taxon>
        <taxon>Methanobacteriati</taxon>
        <taxon>Methanobacteriota</taxon>
        <taxon>Thermococci</taxon>
        <taxon>Thermococcales</taxon>
        <taxon>Thermococcaceae</taxon>
        <taxon>Thermococcus</taxon>
    </lineage>
</organism>
<reference evidence="3 4" key="1">
    <citation type="journal article" date="2005" name="Genome Res.">
        <title>Complete genome sequence of the hyperthermophilic archaeon Thermococcus kodakaraensis KOD1 and comparison with Pyrococcus genomes.</title>
        <authorList>
            <person name="Fukui T."/>
            <person name="Atomi H."/>
            <person name="Kanai T."/>
            <person name="Matsumi R."/>
            <person name="Fujiwara S."/>
            <person name="Imanaka T."/>
        </authorList>
    </citation>
    <scope>NUCLEOTIDE SEQUENCE [LARGE SCALE GENOMIC DNA]</scope>
    <source>
        <strain evidence="4">ATCC BAA-918 / JCM 12380 / KOD1</strain>
    </source>
</reference>
<dbReference type="Gene3D" id="3.40.50.300">
    <property type="entry name" value="P-loop containing nucleotide triphosphate hydrolases"/>
    <property type="match status" value="1"/>
</dbReference>
<dbReference type="KEGG" id="tko:TK1139"/>
<dbReference type="eggNOG" id="arCOG01307">
    <property type="taxonomic scope" value="Archaea"/>
</dbReference>
<dbReference type="PATRIC" id="fig|69014.16.peg.1115"/>
<dbReference type="OrthoDB" id="77269at2157"/>
<name>Q5JE76_THEKO</name>
<dbReference type="Pfam" id="PF00004">
    <property type="entry name" value="AAA"/>
    <property type="match status" value="1"/>
</dbReference>
<dbReference type="InterPro" id="IPR003593">
    <property type="entry name" value="AAA+_ATPase"/>
</dbReference>
<evidence type="ECO:0000313" key="3">
    <source>
        <dbReference type="EMBL" id="BAD85328.1"/>
    </source>
</evidence>
<keyword evidence="1" id="KW-0547">Nucleotide-binding</keyword>
<dbReference type="Proteomes" id="UP000000536">
    <property type="component" value="Chromosome"/>
</dbReference>
<dbReference type="EMBL" id="AP006878">
    <property type="protein sequence ID" value="BAD85328.1"/>
    <property type="molecule type" value="Genomic_DNA"/>
</dbReference>
<comment type="similarity">
    <text evidence="1">Belongs to the AAA ATPase family.</text>
</comment>
<sequence>MQRSHEILISKYERAYWDAVERGEFSRARVLAIKCAGLFRELASLNLEFSDYYLEMAKQWEKRAGELENGHRYSQRKSVNLPNVVQTSRVAWDDVGGLWEAKKVLSRTIGLHLARVPGKFEPWKGILLFGPPGTGKSLLASAVAGSLGATFLNVKVSDVLSKYFGESSKLVASIYHLAREKSPSIVFIDEFDALAMKRSSLEDAARRVLSTFLVEIDGFKRSDTNERVVTLAATNRPWDLDDAILSRFPLRVYVPLPDESSAVEILRIHLSGFRVKANLRAVAKEAVRRRYSGRDLANLARLAITKMLSDMNPELSEPQLIPSLVGKELTVRPIEMEDFRYGLRRIKSPITPALIKKYEMWAREYGSY</sequence>
<dbReference type="HOGENOM" id="CLU_000688_21_2_2"/>
<dbReference type="EnsemblBacteria" id="BAD85328">
    <property type="protein sequence ID" value="BAD85328"/>
    <property type="gene ID" value="TK1139"/>
</dbReference>
<evidence type="ECO:0000313" key="4">
    <source>
        <dbReference type="Proteomes" id="UP000000536"/>
    </source>
</evidence>
<dbReference type="GO" id="GO:0016887">
    <property type="term" value="F:ATP hydrolysis activity"/>
    <property type="evidence" value="ECO:0000318"/>
    <property type="project" value="GO_Central"/>
</dbReference>
<dbReference type="PANTHER" id="PTHR23074:SF83">
    <property type="entry name" value="VACUOLAR PROTEIN SORTING-ASSOCIATED PROTEIN 4A"/>
    <property type="match status" value="1"/>
</dbReference>
<dbReference type="GO" id="GO:0005524">
    <property type="term" value="F:ATP binding"/>
    <property type="evidence" value="ECO:0007669"/>
    <property type="project" value="UniProtKB-KW"/>
</dbReference>
<dbReference type="PANTHER" id="PTHR23074">
    <property type="entry name" value="AAA DOMAIN-CONTAINING"/>
    <property type="match status" value="1"/>
</dbReference>
<evidence type="ECO:0000259" key="2">
    <source>
        <dbReference type="SMART" id="SM00382"/>
    </source>
</evidence>
<evidence type="ECO:0000256" key="1">
    <source>
        <dbReference type="RuleBase" id="RU003651"/>
    </source>
</evidence>
<dbReference type="InterPro" id="IPR027417">
    <property type="entry name" value="P-loop_NTPase"/>
</dbReference>
<dbReference type="RefSeq" id="WP_011250090.1">
    <property type="nucleotide sequence ID" value="NC_006624.1"/>
</dbReference>
<dbReference type="PROSITE" id="PS00674">
    <property type="entry name" value="AAA"/>
    <property type="match status" value="1"/>
</dbReference>
<gene>
    <name evidence="3" type="ordered locus">TK1139</name>
</gene>
<dbReference type="GO" id="GO:0005737">
    <property type="term" value="C:cytoplasm"/>
    <property type="evidence" value="ECO:0000318"/>
    <property type="project" value="GO_Central"/>
</dbReference>
<dbReference type="InterPro" id="IPR003959">
    <property type="entry name" value="ATPase_AAA_core"/>
</dbReference>
<keyword evidence="4" id="KW-1185">Reference proteome</keyword>